<dbReference type="Proteomes" id="UP001218246">
    <property type="component" value="Unassembled WGS sequence"/>
</dbReference>
<keyword evidence="2" id="KW-1185">Reference proteome</keyword>
<reference evidence="1 2" key="1">
    <citation type="submission" date="2023-04" db="EMBL/GenBank/DDBJ databases">
        <title>Ectobacillus antri isolated from activated sludge.</title>
        <authorList>
            <person name="Yan P."/>
            <person name="Liu X."/>
        </authorList>
    </citation>
    <scope>NUCLEOTIDE SEQUENCE [LARGE SCALE GENOMIC DNA]</scope>
    <source>
        <strain evidence="1 2">C18H</strain>
    </source>
</reference>
<accession>A0ABT6H5T8</accession>
<comment type="caution">
    <text evidence="1">The sequence shown here is derived from an EMBL/GenBank/DDBJ whole genome shotgun (WGS) entry which is preliminary data.</text>
</comment>
<sequence>MEFPLPKALQQAGNWCVFDEDFSWDLYQVREDVFGLVGQTDVAVLFCDTCEANNILLHMGEEEEEFLFPLHGYYHQRSKTIFIFMWEDYERMLETILHEIRHDMQFQQSLIRHVFHAERHLPYEERWIEKDAREFAREKMRAYKRRKA</sequence>
<dbReference type="RefSeq" id="WP_124564468.1">
    <property type="nucleotide sequence ID" value="NZ_JARRRY010000006.1"/>
</dbReference>
<dbReference type="InterPro" id="IPR025033">
    <property type="entry name" value="DUF3920"/>
</dbReference>
<evidence type="ECO:0000313" key="1">
    <source>
        <dbReference type="EMBL" id="MDG5754584.1"/>
    </source>
</evidence>
<proteinExistence type="predicted"/>
<evidence type="ECO:0000313" key="2">
    <source>
        <dbReference type="Proteomes" id="UP001218246"/>
    </source>
</evidence>
<protein>
    <submittedName>
        <fullName evidence="1">DUF3920 family protein</fullName>
    </submittedName>
</protein>
<dbReference type="EMBL" id="JARULN010000010">
    <property type="protein sequence ID" value="MDG5754584.1"/>
    <property type="molecule type" value="Genomic_DNA"/>
</dbReference>
<organism evidence="1 2">
    <name type="scientific">Ectobacillus antri</name>
    <dbReference type="NCBI Taxonomy" id="2486280"/>
    <lineage>
        <taxon>Bacteria</taxon>
        <taxon>Bacillati</taxon>
        <taxon>Bacillota</taxon>
        <taxon>Bacilli</taxon>
        <taxon>Bacillales</taxon>
        <taxon>Bacillaceae</taxon>
        <taxon>Ectobacillus</taxon>
    </lineage>
</organism>
<name>A0ABT6H5T8_9BACI</name>
<dbReference type="Pfam" id="PF13058">
    <property type="entry name" value="DUF3920"/>
    <property type="match status" value="1"/>
</dbReference>
<gene>
    <name evidence="1" type="ORF">P6P90_11450</name>
</gene>